<evidence type="ECO:0000256" key="2">
    <source>
        <dbReference type="ARBA" id="ARBA00022571"/>
    </source>
</evidence>
<feature type="site" description="Transition state stabilizer" evidence="9">
    <location>
        <position position="226"/>
    </location>
</feature>
<dbReference type="PANTHER" id="PTHR23342:SF0">
    <property type="entry name" value="N-ACETYLGLUTAMATE SYNTHASE, MITOCHONDRIAL"/>
    <property type="match status" value="1"/>
</dbReference>
<sequence length="260" mass="27013">MSSKQNLQVVKIGGNVIDNQSALASFLTDFASLEGPKILVHGGGKIATQMAASMGIESQLIEGRRVTNEESLRIVTMVYAGWINKSIVADLQAISCNSLGLSGPDGGFVVSKKRAAQPIDYGFVGDIIHVNASSLSGLLAAGFSPVFAPITADASGQLLNTNADTMAQALAIALSSAYDVTLTYCFEKKGVLLDPADDDSVVSSINPASFQDLKEKGIVSAGMIPKLENALKAISAGVSVVRLCHADNLQKAEIGTKISA</sequence>
<comment type="catalytic activity">
    <reaction evidence="8 9">
        <text>N-acetyl-L-glutamate + ATP = N-acetyl-L-glutamyl 5-phosphate + ADP</text>
        <dbReference type="Rhea" id="RHEA:14629"/>
        <dbReference type="ChEBI" id="CHEBI:30616"/>
        <dbReference type="ChEBI" id="CHEBI:44337"/>
        <dbReference type="ChEBI" id="CHEBI:57936"/>
        <dbReference type="ChEBI" id="CHEBI:456216"/>
        <dbReference type="EC" id="2.7.2.8"/>
    </reaction>
</comment>
<keyword evidence="5 9" id="KW-0547">Nucleotide-binding</keyword>
<dbReference type="GO" id="GO:0003991">
    <property type="term" value="F:acetylglutamate kinase activity"/>
    <property type="evidence" value="ECO:0007669"/>
    <property type="project" value="UniProtKB-EC"/>
</dbReference>
<dbReference type="InterPro" id="IPR037528">
    <property type="entry name" value="ArgB"/>
</dbReference>
<dbReference type="RefSeq" id="WP_406777501.1">
    <property type="nucleotide sequence ID" value="NZ_JBEWZG010000001.1"/>
</dbReference>
<keyword evidence="2 9" id="KW-0055">Arginine biosynthesis</keyword>
<keyword evidence="7 9" id="KW-0067">ATP-binding</keyword>
<dbReference type="EC" id="2.7.2.8" evidence="9"/>
<dbReference type="HAMAP" id="MF_00082">
    <property type="entry name" value="ArgB"/>
    <property type="match status" value="1"/>
</dbReference>
<keyword evidence="9" id="KW-0963">Cytoplasm</keyword>
<dbReference type="Proteomes" id="UP001623559">
    <property type="component" value="Unassembled WGS sequence"/>
</dbReference>
<keyword evidence="6 9" id="KW-0418">Kinase</keyword>
<evidence type="ECO:0000313" key="11">
    <source>
        <dbReference type="EMBL" id="MFL0205927.1"/>
    </source>
</evidence>
<dbReference type="NCBIfam" id="TIGR00761">
    <property type="entry name" value="argB"/>
    <property type="match status" value="1"/>
</dbReference>
<dbReference type="PIRSF" id="PIRSF000728">
    <property type="entry name" value="NAGK"/>
    <property type="match status" value="1"/>
</dbReference>
<comment type="pathway">
    <text evidence="1 9">Amino-acid biosynthesis; L-arginine biosynthesis; N(2)-acetyl-L-ornithine from L-glutamate: step 2/4.</text>
</comment>
<name>A0ABW8SU83_9BACT</name>
<keyword evidence="3 9" id="KW-0028">Amino-acid biosynthesis</keyword>
<feature type="binding site" evidence="9">
    <location>
        <position position="65"/>
    </location>
    <ligand>
        <name>substrate</name>
    </ligand>
</feature>
<gene>
    <name evidence="9 11" type="primary">argB</name>
    <name evidence="11" type="ORF">V7S74_04155</name>
</gene>
<evidence type="ECO:0000259" key="10">
    <source>
        <dbReference type="Pfam" id="PF00696"/>
    </source>
</evidence>
<keyword evidence="4 9" id="KW-0808">Transferase</keyword>
<evidence type="ECO:0000256" key="9">
    <source>
        <dbReference type="HAMAP-Rule" id="MF_00082"/>
    </source>
</evidence>
<proteinExistence type="inferred from homology"/>
<evidence type="ECO:0000256" key="7">
    <source>
        <dbReference type="ARBA" id="ARBA00022840"/>
    </source>
</evidence>
<dbReference type="Gene3D" id="3.40.1160.10">
    <property type="entry name" value="Acetylglutamate kinase-like"/>
    <property type="match status" value="1"/>
</dbReference>
<comment type="function">
    <text evidence="9">Catalyzes the ATP-dependent phosphorylation of N-acetyl-L-glutamate.</text>
</comment>
<dbReference type="PANTHER" id="PTHR23342">
    <property type="entry name" value="N-ACETYLGLUTAMATE SYNTHASE"/>
    <property type="match status" value="1"/>
</dbReference>
<evidence type="ECO:0000256" key="1">
    <source>
        <dbReference type="ARBA" id="ARBA00004828"/>
    </source>
</evidence>
<feature type="site" description="Transition state stabilizer" evidence="9">
    <location>
        <position position="11"/>
    </location>
</feature>
<comment type="similarity">
    <text evidence="9">Belongs to the acetylglutamate kinase family. ArgB subfamily.</text>
</comment>
<evidence type="ECO:0000256" key="6">
    <source>
        <dbReference type="ARBA" id="ARBA00022777"/>
    </source>
</evidence>
<evidence type="ECO:0000256" key="3">
    <source>
        <dbReference type="ARBA" id="ARBA00022605"/>
    </source>
</evidence>
<protein>
    <recommendedName>
        <fullName evidence="9">Acetylglutamate kinase</fullName>
        <ecNumber evidence="9">2.7.2.8</ecNumber>
    </recommendedName>
    <alternativeName>
        <fullName evidence="9">N-acetyl-L-glutamate 5-phosphotransferase</fullName>
    </alternativeName>
    <alternativeName>
        <fullName evidence="9">NAG kinase</fullName>
        <shortName evidence="9">NAGK</shortName>
    </alternativeName>
</protein>
<evidence type="ECO:0000256" key="5">
    <source>
        <dbReference type="ARBA" id="ARBA00022741"/>
    </source>
</evidence>
<dbReference type="InterPro" id="IPR001048">
    <property type="entry name" value="Asp/Glu/Uridylate_kinase"/>
</dbReference>
<dbReference type="InterPro" id="IPR004662">
    <property type="entry name" value="AcgluKinase_fam"/>
</dbReference>
<feature type="domain" description="Aspartate/glutamate/uridylate kinase" evidence="10">
    <location>
        <begin position="7"/>
        <end position="241"/>
    </location>
</feature>
<dbReference type="EMBL" id="JBEWZG010000001">
    <property type="protein sequence ID" value="MFL0205927.1"/>
    <property type="molecule type" value="Genomic_DNA"/>
</dbReference>
<dbReference type="CDD" id="cd04238">
    <property type="entry name" value="AAK_NAGK-like"/>
    <property type="match status" value="1"/>
</dbReference>
<evidence type="ECO:0000256" key="4">
    <source>
        <dbReference type="ARBA" id="ARBA00022679"/>
    </source>
</evidence>
<reference evidence="11 12" key="1">
    <citation type="submission" date="2024-07" db="EMBL/GenBank/DDBJ databases">
        <authorList>
            <person name="Pitt A."/>
            <person name="Hahn M.W."/>
        </authorList>
    </citation>
    <scope>NUCLEOTIDE SEQUENCE [LARGE SCALE GENOMIC DNA]</scope>
    <source>
        <strain evidence="11 12">2-AUSEE-184A6</strain>
    </source>
</reference>
<organism evidence="11 12">
    <name type="scientific">Aquirufa novilacunae</name>
    <dbReference type="NCBI Taxonomy" id="3139305"/>
    <lineage>
        <taxon>Bacteria</taxon>
        <taxon>Pseudomonadati</taxon>
        <taxon>Bacteroidota</taxon>
        <taxon>Cytophagia</taxon>
        <taxon>Cytophagales</taxon>
        <taxon>Flectobacillaceae</taxon>
        <taxon>Aquirufa</taxon>
    </lineage>
</organism>
<dbReference type="Pfam" id="PF00696">
    <property type="entry name" value="AA_kinase"/>
    <property type="match status" value="1"/>
</dbReference>
<evidence type="ECO:0000256" key="8">
    <source>
        <dbReference type="ARBA" id="ARBA00048141"/>
    </source>
</evidence>
<comment type="subcellular location">
    <subcellularLocation>
        <location evidence="9">Cytoplasm</location>
    </subcellularLocation>
</comment>
<feature type="binding site" evidence="9">
    <location>
        <begin position="43"/>
        <end position="44"/>
    </location>
    <ligand>
        <name>substrate</name>
    </ligand>
</feature>
<comment type="caution">
    <text evidence="11">The sequence shown here is derived from an EMBL/GenBank/DDBJ whole genome shotgun (WGS) entry which is preliminary data.</text>
</comment>
<evidence type="ECO:0000313" key="12">
    <source>
        <dbReference type="Proteomes" id="UP001623559"/>
    </source>
</evidence>
<accession>A0ABW8SU83</accession>
<feature type="binding site" evidence="9">
    <location>
        <position position="160"/>
    </location>
    <ligand>
        <name>substrate</name>
    </ligand>
</feature>
<dbReference type="InterPro" id="IPR036393">
    <property type="entry name" value="AceGlu_kinase-like_sf"/>
</dbReference>
<dbReference type="SUPFAM" id="SSF53633">
    <property type="entry name" value="Carbamate kinase-like"/>
    <property type="match status" value="1"/>
</dbReference>